<accession>A0ABV7ZZ87</accession>
<dbReference type="InterPro" id="IPR029045">
    <property type="entry name" value="ClpP/crotonase-like_dom_sf"/>
</dbReference>
<evidence type="ECO:0000256" key="4">
    <source>
        <dbReference type="ARBA" id="ARBA00023235"/>
    </source>
</evidence>
<dbReference type="PANTHER" id="PTHR43684:SF1">
    <property type="entry name" value="ENOYL-COA DELTA ISOMERASE 2"/>
    <property type="match status" value="1"/>
</dbReference>
<dbReference type="InterPro" id="IPR051053">
    <property type="entry name" value="ECH/Chromodomain_protein"/>
</dbReference>
<evidence type="ECO:0000313" key="5">
    <source>
        <dbReference type="EMBL" id="MFC3853584.1"/>
    </source>
</evidence>
<protein>
    <submittedName>
        <fullName evidence="5">Enoyl-CoA hydratase</fullName>
    </submittedName>
</protein>
<dbReference type="InterPro" id="IPR014748">
    <property type="entry name" value="Enoyl-CoA_hydra_C"/>
</dbReference>
<evidence type="ECO:0000256" key="1">
    <source>
        <dbReference type="ARBA" id="ARBA00004275"/>
    </source>
</evidence>
<dbReference type="CDD" id="cd06558">
    <property type="entry name" value="crotonase-like"/>
    <property type="match status" value="1"/>
</dbReference>
<keyword evidence="3" id="KW-0576">Peroxisome</keyword>
<dbReference type="Pfam" id="PF00378">
    <property type="entry name" value="ECH_1"/>
    <property type="match status" value="1"/>
</dbReference>
<dbReference type="InterPro" id="IPR001753">
    <property type="entry name" value="Enoyl-CoA_hydra/iso"/>
</dbReference>
<sequence>MSMSDVLTLLDNGVMVIRFNRPDKKNAITEAMYDMLRESLEQAETDAEIKAVLFTGDAACFTAGNDLRDFMAHPMKDRNAPVLRFLRTAAVFPKPMVAAVNGSAIGIGTTLLLHCDLVVAGEQAVFQMPFVNLGLVPEFASSLLLPRQVGHVKAAEWLLLGNRFSAQEALAAGLINKVVADTDTLEAGRSWAQELAKRPPEAMQAAKRLMKGEGYAEVLKSIDAEAEIFQERLRSKEFATAVASFFQR</sequence>
<comment type="caution">
    <text evidence="5">The sequence shown here is derived from an EMBL/GenBank/DDBJ whole genome shotgun (WGS) entry which is preliminary data.</text>
</comment>
<organism evidence="5 6">
    <name type="scientific">Saccharospirillum mangrovi</name>
    <dbReference type="NCBI Taxonomy" id="2161747"/>
    <lineage>
        <taxon>Bacteria</taxon>
        <taxon>Pseudomonadati</taxon>
        <taxon>Pseudomonadota</taxon>
        <taxon>Gammaproteobacteria</taxon>
        <taxon>Oceanospirillales</taxon>
        <taxon>Saccharospirillaceae</taxon>
        <taxon>Saccharospirillum</taxon>
    </lineage>
</organism>
<dbReference type="Gene3D" id="3.90.226.10">
    <property type="entry name" value="2-enoyl-CoA Hydratase, Chain A, domain 1"/>
    <property type="match status" value="1"/>
</dbReference>
<proteinExistence type="inferred from homology"/>
<dbReference type="RefSeq" id="WP_380696879.1">
    <property type="nucleotide sequence ID" value="NZ_JBHRYR010000003.1"/>
</dbReference>
<dbReference type="Gene3D" id="1.10.12.10">
    <property type="entry name" value="Lyase 2-enoyl-coa Hydratase, Chain A, domain 2"/>
    <property type="match status" value="1"/>
</dbReference>
<dbReference type="EMBL" id="JBHRYR010000003">
    <property type="protein sequence ID" value="MFC3853584.1"/>
    <property type="molecule type" value="Genomic_DNA"/>
</dbReference>
<evidence type="ECO:0000256" key="2">
    <source>
        <dbReference type="ARBA" id="ARBA00005254"/>
    </source>
</evidence>
<dbReference type="Proteomes" id="UP001595617">
    <property type="component" value="Unassembled WGS sequence"/>
</dbReference>
<evidence type="ECO:0000256" key="3">
    <source>
        <dbReference type="ARBA" id="ARBA00023140"/>
    </source>
</evidence>
<keyword evidence="6" id="KW-1185">Reference proteome</keyword>
<dbReference type="SUPFAM" id="SSF52096">
    <property type="entry name" value="ClpP/crotonase"/>
    <property type="match status" value="1"/>
</dbReference>
<reference evidence="6" key="1">
    <citation type="journal article" date="2019" name="Int. J. Syst. Evol. Microbiol.">
        <title>The Global Catalogue of Microorganisms (GCM) 10K type strain sequencing project: providing services to taxonomists for standard genome sequencing and annotation.</title>
        <authorList>
            <consortium name="The Broad Institute Genomics Platform"/>
            <consortium name="The Broad Institute Genome Sequencing Center for Infectious Disease"/>
            <person name="Wu L."/>
            <person name="Ma J."/>
        </authorList>
    </citation>
    <scope>NUCLEOTIDE SEQUENCE [LARGE SCALE GENOMIC DNA]</scope>
    <source>
        <strain evidence="6">IBRC 10765</strain>
    </source>
</reference>
<comment type="subcellular location">
    <subcellularLocation>
        <location evidence="1">Peroxisome</location>
    </subcellularLocation>
</comment>
<dbReference type="PANTHER" id="PTHR43684">
    <property type="match status" value="1"/>
</dbReference>
<keyword evidence="4" id="KW-0413">Isomerase</keyword>
<name>A0ABV7ZZ87_9GAMM</name>
<comment type="similarity">
    <text evidence="2">Belongs to the enoyl-CoA hydratase/isomerase family.</text>
</comment>
<evidence type="ECO:0000313" key="6">
    <source>
        <dbReference type="Proteomes" id="UP001595617"/>
    </source>
</evidence>
<gene>
    <name evidence="5" type="ORF">ACFOOG_12125</name>
</gene>